<keyword evidence="2" id="KW-1185">Reference proteome</keyword>
<accession>A0A8X6TXK9</accession>
<organism evidence="1 2">
    <name type="scientific">Nephila pilipes</name>
    <name type="common">Giant wood spider</name>
    <name type="synonym">Nephila maculata</name>
    <dbReference type="NCBI Taxonomy" id="299642"/>
    <lineage>
        <taxon>Eukaryota</taxon>
        <taxon>Metazoa</taxon>
        <taxon>Ecdysozoa</taxon>
        <taxon>Arthropoda</taxon>
        <taxon>Chelicerata</taxon>
        <taxon>Arachnida</taxon>
        <taxon>Araneae</taxon>
        <taxon>Araneomorphae</taxon>
        <taxon>Entelegynae</taxon>
        <taxon>Araneoidea</taxon>
        <taxon>Nephilidae</taxon>
        <taxon>Nephila</taxon>
    </lineage>
</organism>
<evidence type="ECO:0000313" key="2">
    <source>
        <dbReference type="Proteomes" id="UP000887013"/>
    </source>
</evidence>
<dbReference type="AlphaFoldDB" id="A0A8X6TXK9"/>
<proteinExistence type="predicted"/>
<reference evidence="1" key="1">
    <citation type="submission" date="2020-08" db="EMBL/GenBank/DDBJ databases">
        <title>Multicomponent nature underlies the extraordinary mechanical properties of spider dragline silk.</title>
        <authorList>
            <person name="Kono N."/>
            <person name="Nakamura H."/>
            <person name="Mori M."/>
            <person name="Yoshida Y."/>
            <person name="Ohtoshi R."/>
            <person name="Malay A.D."/>
            <person name="Moran D.A.P."/>
            <person name="Tomita M."/>
            <person name="Numata K."/>
            <person name="Arakawa K."/>
        </authorList>
    </citation>
    <scope>NUCLEOTIDE SEQUENCE</scope>
</reference>
<protein>
    <submittedName>
        <fullName evidence="1">Uncharacterized protein</fullName>
    </submittedName>
</protein>
<gene>
    <name evidence="1" type="ORF">NPIL_47801</name>
</gene>
<comment type="caution">
    <text evidence="1">The sequence shown here is derived from an EMBL/GenBank/DDBJ whole genome shotgun (WGS) entry which is preliminary data.</text>
</comment>
<name>A0A8X6TXK9_NEPPI</name>
<dbReference type="EMBL" id="BMAW01114216">
    <property type="protein sequence ID" value="GFT60804.1"/>
    <property type="molecule type" value="Genomic_DNA"/>
</dbReference>
<evidence type="ECO:0000313" key="1">
    <source>
        <dbReference type="EMBL" id="GFT60804.1"/>
    </source>
</evidence>
<sequence length="155" mass="18294">MVDVRDKFPTRFSLQVRITLCDSFLSPKIQRRWTFISNSVKSPKKSVCAYNMCANSAENSKMDVQTSMTNIIRNGHRFRTKPLRKWKQHCRKIESLVRDLFEIFPDVSKSCTHKILIDYLGYAKVCARWFTKFLTGDNKLKRVEVAREYLQAYKT</sequence>
<dbReference type="Proteomes" id="UP000887013">
    <property type="component" value="Unassembled WGS sequence"/>
</dbReference>